<reference evidence="1" key="1">
    <citation type="journal article" date="2022" name="bioRxiv">
        <title>Sequencing and chromosome-scale assembly of the giantPleurodeles waltlgenome.</title>
        <authorList>
            <person name="Brown T."/>
            <person name="Elewa A."/>
            <person name="Iarovenko S."/>
            <person name="Subramanian E."/>
            <person name="Araus A.J."/>
            <person name="Petzold A."/>
            <person name="Susuki M."/>
            <person name="Suzuki K.-i.T."/>
            <person name="Hayashi T."/>
            <person name="Toyoda A."/>
            <person name="Oliveira C."/>
            <person name="Osipova E."/>
            <person name="Leigh N.D."/>
            <person name="Simon A."/>
            <person name="Yun M.H."/>
        </authorList>
    </citation>
    <scope>NUCLEOTIDE SEQUENCE</scope>
    <source>
        <strain evidence="1">20211129_DDA</strain>
        <tissue evidence="1">Liver</tissue>
    </source>
</reference>
<feature type="non-terminal residue" evidence="1">
    <location>
        <position position="99"/>
    </location>
</feature>
<keyword evidence="2" id="KW-1185">Reference proteome</keyword>
<proteinExistence type="predicted"/>
<accession>A0AAV7S1I4</accession>
<feature type="non-terminal residue" evidence="1">
    <location>
        <position position="1"/>
    </location>
</feature>
<dbReference type="AlphaFoldDB" id="A0AAV7S1I4"/>
<protein>
    <submittedName>
        <fullName evidence="1">Uncharacterized protein</fullName>
    </submittedName>
</protein>
<dbReference type="EMBL" id="JANPWB010000009">
    <property type="protein sequence ID" value="KAJ1157822.1"/>
    <property type="molecule type" value="Genomic_DNA"/>
</dbReference>
<dbReference type="Proteomes" id="UP001066276">
    <property type="component" value="Chromosome 5"/>
</dbReference>
<evidence type="ECO:0000313" key="2">
    <source>
        <dbReference type="Proteomes" id="UP001066276"/>
    </source>
</evidence>
<comment type="caution">
    <text evidence="1">The sequence shown here is derived from an EMBL/GenBank/DDBJ whole genome shotgun (WGS) entry which is preliminary data.</text>
</comment>
<gene>
    <name evidence="1" type="ORF">NDU88_010519</name>
</gene>
<sequence length="99" mass="10068">SGRFYPALARGPLESCVPPSVSAAVPVFVSRRRFPGDGPRGRVGPAALEFAPPPGLAGLAGGTCQAAATGAPEIRTCGLFLLRLDCFVWFPGAAVVSAD</sequence>
<name>A0AAV7S1I4_PLEWA</name>
<organism evidence="1 2">
    <name type="scientific">Pleurodeles waltl</name>
    <name type="common">Iberian ribbed newt</name>
    <dbReference type="NCBI Taxonomy" id="8319"/>
    <lineage>
        <taxon>Eukaryota</taxon>
        <taxon>Metazoa</taxon>
        <taxon>Chordata</taxon>
        <taxon>Craniata</taxon>
        <taxon>Vertebrata</taxon>
        <taxon>Euteleostomi</taxon>
        <taxon>Amphibia</taxon>
        <taxon>Batrachia</taxon>
        <taxon>Caudata</taxon>
        <taxon>Salamandroidea</taxon>
        <taxon>Salamandridae</taxon>
        <taxon>Pleurodelinae</taxon>
        <taxon>Pleurodeles</taxon>
    </lineage>
</organism>
<evidence type="ECO:0000313" key="1">
    <source>
        <dbReference type="EMBL" id="KAJ1157822.1"/>
    </source>
</evidence>